<feature type="domain" description="ABC3 transporter permease C-terminal" evidence="7">
    <location>
        <begin position="290"/>
        <end position="392"/>
    </location>
</feature>
<name>A0A858R5D6_9PROT</name>
<evidence type="ECO:0000259" key="7">
    <source>
        <dbReference type="Pfam" id="PF02687"/>
    </source>
</evidence>
<dbReference type="AlphaFoldDB" id="A0A858R5D6"/>
<accession>A0A858R5D6</accession>
<keyword evidence="4 6" id="KW-1133">Transmembrane helix</keyword>
<gene>
    <name evidence="9" type="ORF">HHL28_04955</name>
</gene>
<protein>
    <submittedName>
        <fullName evidence="9">FtsX-like permease family protein</fullName>
    </submittedName>
</protein>
<evidence type="ECO:0000259" key="8">
    <source>
        <dbReference type="Pfam" id="PF12704"/>
    </source>
</evidence>
<evidence type="ECO:0000256" key="2">
    <source>
        <dbReference type="ARBA" id="ARBA00022475"/>
    </source>
</evidence>
<proteinExistence type="predicted"/>
<keyword evidence="10" id="KW-1185">Reference proteome</keyword>
<sequence>MLSHYASITLRTLARHRLYAAINLFGLAVGLAAALLILVYVRHETSYERHFPDLDRIFRIGEDSADPARQGPVRFTFVSQPMADLIRSQKDSLGVEAVTRVEPGRPALTRGDNPLYQDVAYVDPDFLRIFRFRFVAGDPETALATPDSLVLSETAARKFFGDEDPLGRTLTSSRGTAFRVTAVIAEPEGPSAVWFEALMSTAAPGFGAPLWINSNGPVYVLTKLGVTAADLRQRLEAVVIPLIPQDVRDDSNGIRLTPEPMADTHLHSGRWDSLTEPPASAGTVYAMAGIALLLLGMAAINYTNLATARASLRTREVGLRKTVGAKRRQLILQFLGESVIVAAGGLVLALVLTEILAPGFADLVGIRLYVSPWSDLPLMAGAVLLTLGVGIAGGAYPAFFLSGIRPAAVLRAGKGGVGSAGRLRAFLVVVQFSAAVALAAATLVVLQQTLHAASADLGFDKENRVVLRGIGHPDVRPRLDALRAELLRIPGVQAASASWMVPGGQGNQSRDINRPGAPEADRVNAEIYRAEHDFLSVLGVRMVAGRGFDPARAEDEMRFAEGAEGTRTFSTILNATAVRQLGFPSPEAAIGQLVTTSDDTPVPTQLRVIGWWKISGPATPATRCVPCTSSMATCSTATISCC</sequence>
<evidence type="ECO:0000256" key="6">
    <source>
        <dbReference type="SAM" id="Phobius"/>
    </source>
</evidence>
<evidence type="ECO:0000313" key="9">
    <source>
        <dbReference type="EMBL" id="QJE72532.1"/>
    </source>
</evidence>
<feature type="transmembrane region" description="Helical" evidence="6">
    <location>
        <begin position="376"/>
        <end position="404"/>
    </location>
</feature>
<keyword evidence="3 6" id="KW-0812">Transmembrane</keyword>
<feature type="transmembrane region" description="Helical" evidence="6">
    <location>
        <begin position="425"/>
        <end position="446"/>
    </location>
</feature>
<dbReference type="KEGG" id="acru:HHL28_04955"/>
<dbReference type="InterPro" id="IPR003838">
    <property type="entry name" value="ABC3_permease_C"/>
</dbReference>
<dbReference type="Pfam" id="PF12704">
    <property type="entry name" value="MacB_PCD"/>
    <property type="match status" value="1"/>
</dbReference>
<dbReference type="InterPro" id="IPR050250">
    <property type="entry name" value="Macrolide_Exporter_MacB"/>
</dbReference>
<feature type="transmembrane region" description="Helical" evidence="6">
    <location>
        <begin position="21"/>
        <end position="41"/>
    </location>
</feature>
<dbReference type="GO" id="GO:0022857">
    <property type="term" value="F:transmembrane transporter activity"/>
    <property type="evidence" value="ECO:0007669"/>
    <property type="project" value="TreeGrafter"/>
</dbReference>
<feature type="transmembrane region" description="Helical" evidence="6">
    <location>
        <begin position="284"/>
        <end position="305"/>
    </location>
</feature>
<evidence type="ECO:0000256" key="4">
    <source>
        <dbReference type="ARBA" id="ARBA00022989"/>
    </source>
</evidence>
<feature type="transmembrane region" description="Helical" evidence="6">
    <location>
        <begin position="330"/>
        <end position="356"/>
    </location>
</feature>
<dbReference type="InterPro" id="IPR025857">
    <property type="entry name" value="MacB_PCD"/>
</dbReference>
<evidence type="ECO:0000256" key="5">
    <source>
        <dbReference type="ARBA" id="ARBA00023136"/>
    </source>
</evidence>
<evidence type="ECO:0000256" key="1">
    <source>
        <dbReference type="ARBA" id="ARBA00004651"/>
    </source>
</evidence>
<comment type="subcellular location">
    <subcellularLocation>
        <location evidence="1">Cell membrane</location>
        <topology evidence="1">Multi-pass membrane protein</topology>
    </subcellularLocation>
</comment>
<dbReference type="EMBL" id="CP051775">
    <property type="protein sequence ID" value="QJE72532.1"/>
    <property type="molecule type" value="Genomic_DNA"/>
</dbReference>
<keyword evidence="2" id="KW-1003">Cell membrane</keyword>
<evidence type="ECO:0000313" key="10">
    <source>
        <dbReference type="Proteomes" id="UP000501891"/>
    </source>
</evidence>
<dbReference type="PANTHER" id="PTHR30572">
    <property type="entry name" value="MEMBRANE COMPONENT OF TRANSPORTER-RELATED"/>
    <property type="match status" value="1"/>
</dbReference>
<reference evidence="9" key="1">
    <citation type="submission" date="2020-04" db="EMBL/GenBank/DDBJ databases">
        <title>A desert anoxygenic phototrophic bacterium fixes CO2 using RubisCO under aerobic conditions.</title>
        <authorList>
            <person name="Tang K."/>
        </authorList>
    </citation>
    <scope>NUCLEOTIDE SEQUENCE [LARGE SCALE GENOMIC DNA]</scope>
    <source>
        <strain evidence="9">MIMtkB3</strain>
    </source>
</reference>
<keyword evidence="5 6" id="KW-0472">Membrane</keyword>
<dbReference type="Pfam" id="PF02687">
    <property type="entry name" value="FtsX"/>
    <property type="match status" value="1"/>
</dbReference>
<dbReference type="PANTHER" id="PTHR30572:SF18">
    <property type="entry name" value="ABC-TYPE MACROLIDE FAMILY EXPORT SYSTEM PERMEASE COMPONENT 2"/>
    <property type="match status" value="1"/>
</dbReference>
<organism evidence="9 10">
    <name type="scientific">Aerophototrophica crusticola</name>
    <dbReference type="NCBI Taxonomy" id="1709002"/>
    <lineage>
        <taxon>Bacteria</taxon>
        <taxon>Pseudomonadati</taxon>
        <taxon>Pseudomonadota</taxon>
        <taxon>Alphaproteobacteria</taxon>
        <taxon>Rhodospirillales</taxon>
        <taxon>Rhodospirillaceae</taxon>
        <taxon>Aerophototrophica</taxon>
    </lineage>
</organism>
<evidence type="ECO:0000256" key="3">
    <source>
        <dbReference type="ARBA" id="ARBA00022692"/>
    </source>
</evidence>
<feature type="domain" description="MacB-like periplasmic core" evidence="8">
    <location>
        <begin position="21"/>
        <end position="237"/>
    </location>
</feature>
<dbReference type="GO" id="GO:0005886">
    <property type="term" value="C:plasma membrane"/>
    <property type="evidence" value="ECO:0007669"/>
    <property type="project" value="UniProtKB-SubCell"/>
</dbReference>
<dbReference type="Proteomes" id="UP000501891">
    <property type="component" value="Chromosome"/>
</dbReference>